<feature type="compositionally biased region" description="Low complexity" evidence="3">
    <location>
        <begin position="111"/>
        <end position="122"/>
    </location>
</feature>
<evidence type="ECO:0000256" key="1">
    <source>
        <dbReference type="ARBA" id="ARBA00005711"/>
    </source>
</evidence>
<dbReference type="AlphaFoldDB" id="A0A7I8KD40"/>
<feature type="compositionally biased region" description="Basic and acidic residues" evidence="3">
    <location>
        <begin position="61"/>
        <end position="72"/>
    </location>
</feature>
<comment type="similarity">
    <text evidence="1">Belongs to the remorin family.</text>
</comment>
<dbReference type="EMBL" id="LR746268">
    <property type="protein sequence ID" value="CAA7395593.1"/>
    <property type="molecule type" value="Genomic_DNA"/>
</dbReference>
<dbReference type="OrthoDB" id="431557at2759"/>
<dbReference type="PANTHER" id="PTHR31471">
    <property type="entry name" value="OS02G0116800 PROTEIN"/>
    <property type="match status" value="1"/>
</dbReference>
<dbReference type="Pfam" id="PF03763">
    <property type="entry name" value="Remorin_C"/>
    <property type="match status" value="1"/>
</dbReference>
<organism evidence="5 6">
    <name type="scientific">Spirodela intermedia</name>
    <name type="common">Intermediate duckweed</name>
    <dbReference type="NCBI Taxonomy" id="51605"/>
    <lineage>
        <taxon>Eukaryota</taxon>
        <taxon>Viridiplantae</taxon>
        <taxon>Streptophyta</taxon>
        <taxon>Embryophyta</taxon>
        <taxon>Tracheophyta</taxon>
        <taxon>Spermatophyta</taxon>
        <taxon>Magnoliopsida</taxon>
        <taxon>Liliopsida</taxon>
        <taxon>Araceae</taxon>
        <taxon>Lemnoideae</taxon>
        <taxon>Spirodela</taxon>
    </lineage>
</organism>
<feature type="compositionally biased region" description="Polar residues" evidence="3">
    <location>
        <begin position="218"/>
        <end position="237"/>
    </location>
</feature>
<feature type="domain" description="Remorin C-terminal" evidence="4">
    <location>
        <begin position="310"/>
        <end position="407"/>
    </location>
</feature>
<feature type="region of interest" description="Disordered" evidence="3">
    <location>
        <begin position="200"/>
        <end position="254"/>
    </location>
</feature>
<evidence type="ECO:0000259" key="4">
    <source>
        <dbReference type="Pfam" id="PF03763"/>
    </source>
</evidence>
<gene>
    <name evidence="5" type="ORF">SI8410_05006256</name>
</gene>
<dbReference type="Proteomes" id="UP000663760">
    <property type="component" value="Chromosome 5"/>
</dbReference>
<proteinExistence type="inferred from homology"/>
<feature type="region of interest" description="Disordered" evidence="3">
    <location>
        <begin position="111"/>
        <end position="133"/>
    </location>
</feature>
<reference evidence="5" key="1">
    <citation type="submission" date="2020-02" db="EMBL/GenBank/DDBJ databases">
        <authorList>
            <person name="Scholz U."/>
            <person name="Mascher M."/>
            <person name="Fiebig A."/>
        </authorList>
    </citation>
    <scope>NUCLEOTIDE SEQUENCE</scope>
</reference>
<evidence type="ECO:0000313" key="5">
    <source>
        <dbReference type="EMBL" id="CAA7395593.1"/>
    </source>
</evidence>
<sequence>MDLQAPKYLQSLAVFPSAEGESAFYGGENPFADAFPDPLCKLNLKETSDFVRAFPAAAAQRRRESSTGRRLEAPPTPGRPVFGFSHGNLSRKSVPSKWDDAEKWLISSSSCHASPAHAPKPSIANPPKAATKPAEALFHRVPEEAARRPAAPPSFPLEDTLKDKFTDNVEPIFPGLQCSEPAGEVFLFRNSIREPATRVGGAATAAQHRDVGTEMTPLGSSTTSRCHTPFKTSSPARHNTPADRSGPLAPPASSGVDISEIKECHFANLALGAPFDLMVSNWSSREEEEEEISKSLRHCEVGGAGRKSMAELKASAWEDEEKSKICVRYQREEAKIQAWVNLQSAKAEAESRKLEVKIQKMRSNLEEKLMKKMAVVYRKAEEWRAAAQLQHSQETLKTREQAQKMKALPLQGSSLAGHHRACGCIPLHPHQHQGHHHHHHHHHHRHI</sequence>
<keyword evidence="2" id="KW-0175">Coiled coil</keyword>
<dbReference type="InterPro" id="IPR005516">
    <property type="entry name" value="Remorin_C"/>
</dbReference>
<dbReference type="PANTHER" id="PTHR31471:SF3">
    <property type="entry name" value="OS11G0616300 PROTEIN"/>
    <property type="match status" value="1"/>
</dbReference>
<protein>
    <recommendedName>
        <fullName evidence="4">Remorin C-terminal domain-containing protein</fullName>
    </recommendedName>
</protein>
<feature type="coiled-coil region" evidence="2">
    <location>
        <begin position="344"/>
        <end position="371"/>
    </location>
</feature>
<keyword evidence="6" id="KW-1185">Reference proteome</keyword>
<feature type="region of interest" description="Disordered" evidence="3">
    <location>
        <begin position="56"/>
        <end position="86"/>
    </location>
</feature>
<accession>A0A7I8KD40</accession>
<evidence type="ECO:0000256" key="2">
    <source>
        <dbReference type="SAM" id="Coils"/>
    </source>
</evidence>
<evidence type="ECO:0000313" key="6">
    <source>
        <dbReference type="Proteomes" id="UP000663760"/>
    </source>
</evidence>
<evidence type="ECO:0000256" key="3">
    <source>
        <dbReference type="SAM" id="MobiDB-lite"/>
    </source>
</evidence>
<name>A0A7I8KD40_SPIIN</name>